<evidence type="ECO:0000256" key="10">
    <source>
        <dbReference type="ARBA" id="ARBA00022726"/>
    </source>
</evidence>
<evidence type="ECO:0000256" key="14">
    <source>
        <dbReference type="ARBA" id="ARBA00049402"/>
    </source>
</evidence>
<name>L0D7G4_SINAD</name>
<dbReference type="GO" id="GO:0000287">
    <property type="term" value="F:magnesium ion binding"/>
    <property type="evidence" value="ECO:0007669"/>
    <property type="project" value="TreeGrafter"/>
</dbReference>
<dbReference type="GO" id="GO:0004422">
    <property type="term" value="F:hypoxanthine phosphoribosyltransferase activity"/>
    <property type="evidence" value="ECO:0007669"/>
    <property type="project" value="InterPro"/>
</dbReference>
<evidence type="ECO:0000256" key="2">
    <source>
        <dbReference type="ARBA" id="ARBA00004496"/>
    </source>
</evidence>
<evidence type="ECO:0000256" key="1">
    <source>
        <dbReference type="ARBA" id="ARBA00001946"/>
    </source>
</evidence>
<proteinExistence type="inferred from homology"/>
<keyword evidence="9 15" id="KW-0479">Metal-binding</keyword>
<comment type="catalytic activity">
    <reaction evidence="14">
        <text>IMP + diphosphate = hypoxanthine + 5-phospho-alpha-D-ribose 1-diphosphate</text>
        <dbReference type="Rhea" id="RHEA:17973"/>
        <dbReference type="ChEBI" id="CHEBI:17368"/>
        <dbReference type="ChEBI" id="CHEBI:33019"/>
        <dbReference type="ChEBI" id="CHEBI:58017"/>
        <dbReference type="ChEBI" id="CHEBI:58053"/>
        <dbReference type="EC" id="2.4.2.8"/>
    </reaction>
    <physiologicalReaction direction="right-to-left" evidence="14">
        <dbReference type="Rhea" id="RHEA:17975"/>
    </physiologicalReaction>
</comment>
<evidence type="ECO:0000256" key="12">
    <source>
        <dbReference type="ARBA" id="ARBA00022842"/>
    </source>
</evidence>
<dbReference type="AlphaFoldDB" id="L0D7G4"/>
<keyword evidence="18" id="KW-1185">Reference proteome</keyword>
<dbReference type="Gene3D" id="3.40.50.2020">
    <property type="match status" value="1"/>
</dbReference>
<accession>L0D7G4</accession>
<dbReference type="HOGENOM" id="CLU_073615_0_0_0"/>
<evidence type="ECO:0000256" key="7">
    <source>
        <dbReference type="ARBA" id="ARBA00022676"/>
    </source>
</evidence>
<comment type="subcellular location">
    <subcellularLocation>
        <location evidence="2 15">Cytoplasm</location>
    </subcellularLocation>
</comment>
<dbReference type="UniPathway" id="UPA00591">
    <property type="reaction ID" value="UER00648"/>
</dbReference>
<organism evidence="17 18">
    <name type="scientific">Singulisphaera acidiphila (strain ATCC BAA-1392 / DSM 18658 / VKM B-2454 / MOB10)</name>
    <dbReference type="NCBI Taxonomy" id="886293"/>
    <lineage>
        <taxon>Bacteria</taxon>
        <taxon>Pseudomonadati</taxon>
        <taxon>Planctomycetota</taxon>
        <taxon>Planctomycetia</taxon>
        <taxon>Isosphaerales</taxon>
        <taxon>Isosphaeraceae</taxon>
        <taxon>Singulisphaera</taxon>
    </lineage>
</organism>
<evidence type="ECO:0000259" key="16">
    <source>
        <dbReference type="Pfam" id="PF00156"/>
    </source>
</evidence>
<keyword evidence="10 15" id="KW-0660">Purine salvage</keyword>
<keyword evidence="7 15" id="KW-0328">Glycosyltransferase</keyword>
<dbReference type="EC" id="2.4.2.8" evidence="5 15"/>
<keyword evidence="8 15" id="KW-0808">Transferase</keyword>
<feature type="domain" description="Phosphoribosyltransferase" evidence="16">
    <location>
        <begin position="46"/>
        <end position="191"/>
    </location>
</feature>
<keyword evidence="6 15" id="KW-0963">Cytoplasm</keyword>
<evidence type="ECO:0000256" key="6">
    <source>
        <dbReference type="ARBA" id="ARBA00022490"/>
    </source>
</evidence>
<dbReference type="GO" id="GO:0032264">
    <property type="term" value="P:IMP salvage"/>
    <property type="evidence" value="ECO:0007669"/>
    <property type="project" value="UniProtKB-UniPathway"/>
</dbReference>
<evidence type="ECO:0000256" key="15">
    <source>
        <dbReference type="RuleBase" id="RU364099"/>
    </source>
</evidence>
<dbReference type="PANTHER" id="PTHR43340:SF1">
    <property type="entry name" value="HYPOXANTHINE PHOSPHORIBOSYLTRANSFERASE"/>
    <property type="match status" value="1"/>
</dbReference>
<evidence type="ECO:0000256" key="4">
    <source>
        <dbReference type="ARBA" id="ARBA00008391"/>
    </source>
</evidence>
<dbReference type="KEGG" id="saci:Sinac_0325"/>
<comment type="cofactor">
    <cofactor evidence="1 15">
        <name>Mg(2+)</name>
        <dbReference type="ChEBI" id="CHEBI:18420"/>
    </cofactor>
</comment>
<evidence type="ECO:0000256" key="5">
    <source>
        <dbReference type="ARBA" id="ARBA00011895"/>
    </source>
</evidence>
<evidence type="ECO:0000256" key="8">
    <source>
        <dbReference type="ARBA" id="ARBA00022679"/>
    </source>
</evidence>
<dbReference type="InterPro" id="IPR005904">
    <property type="entry name" value="Hxn_phspho_trans"/>
</dbReference>
<dbReference type="eggNOG" id="COG0634">
    <property type="taxonomic scope" value="Bacteria"/>
</dbReference>
<dbReference type="GO" id="GO:0005829">
    <property type="term" value="C:cytosol"/>
    <property type="evidence" value="ECO:0007669"/>
    <property type="project" value="TreeGrafter"/>
</dbReference>
<evidence type="ECO:0000313" key="17">
    <source>
        <dbReference type="EMBL" id="AGA24768.1"/>
    </source>
</evidence>
<evidence type="ECO:0000256" key="11">
    <source>
        <dbReference type="ARBA" id="ARBA00022741"/>
    </source>
</evidence>
<dbReference type="CDD" id="cd06223">
    <property type="entry name" value="PRTases_typeI"/>
    <property type="match status" value="1"/>
</dbReference>
<protein>
    <recommendedName>
        <fullName evidence="5 15">Hypoxanthine phosphoribosyltransferase</fullName>
        <ecNumber evidence="5 15">2.4.2.8</ecNumber>
    </recommendedName>
</protein>
<comment type="pathway">
    <text evidence="3 15">Purine metabolism; IMP biosynthesis via salvage pathway; IMP from hypoxanthine: step 1/1.</text>
</comment>
<dbReference type="InterPro" id="IPR029057">
    <property type="entry name" value="PRTase-like"/>
</dbReference>
<dbReference type="SUPFAM" id="SSF53271">
    <property type="entry name" value="PRTase-like"/>
    <property type="match status" value="1"/>
</dbReference>
<keyword evidence="11 15" id="KW-0547">Nucleotide-binding</keyword>
<dbReference type="GO" id="GO:0000166">
    <property type="term" value="F:nucleotide binding"/>
    <property type="evidence" value="ECO:0007669"/>
    <property type="project" value="UniProtKB-KW"/>
</dbReference>
<dbReference type="NCBIfam" id="TIGR01203">
    <property type="entry name" value="HGPRTase"/>
    <property type="match status" value="1"/>
</dbReference>
<dbReference type="GO" id="GO:0052657">
    <property type="term" value="F:guanine phosphoribosyltransferase activity"/>
    <property type="evidence" value="ECO:0007669"/>
    <property type="project" value="RHEA"/>
</dbReference>
<gene>
    <name evidence="17" type="ordered locus">Sinac_0325</name>
</gene>
<reference evidence="17 18" key="1">
    <citation type="submission" date="2012-02" db="EMBL/GenBank/DDBJ databases">
        <title>Complete sequence of chromosome of Singulisphaera acidiphila DSM 18658.</title>
        <authorList>
            <consortium name="US DOE Joint Genome Institute (JGI-PGF)"/>
            <person name="Lucas S."/>
            <person name="Copeland A."/>
            <person name="Lapidus A."/>
            <person name="Glavina del Rio T."/>
            <person name="Dalin E."/>
            <person name="Tice H."/>
            <person name="Bruce D."/>
            <person name="Goodwin L."/>
            <person name="Pitluck S."/>
            <person name="Peters L."/>
            <person name="Ovchinnikova G."/>
            <person name="Chertkov O."/>
            <person name="Kyrpides N."/>
            <person name="Mavromatis K."/>
            <person name="Ivanova N."/>
            <person name="Brettin T."/>
            <person name="Detter J.C."/>
            <person name="Han C."/>
            <person name="Larimer F."/>
            <person name="Land M."/>
            <person name="Hauser L."/>
            <person name="Markowitz V."/>
            <person name="Cheng J.-F."/>
            <person name="Hugenholtz P."/>
            <person name="Woyke T."/>
            <person name="Wu D."/>
            <person name="Tindall B."/>
            <person name="Pomrenke H."/>
            <person name="Brambilla E."/>
            <person name="Klenk H.-P."/>
            <person name="Eisen J.A."/>
        </authorList>
    </citation>
    <scope>NUCLEOTIDE SEQUENCE [LARGE SCALE GENOMIC DNA]</scope>
    <source>
        <strain evidence="18">ATCC BAA-1392 / DSM 18658 / VKM B-2454 / MOB10</strain>
    </source>
</reference>
<evidence type="ECO:0000256" key="13">
    <source>
        <dbReference type="ARBA" id="ARBA00048811"/>
    </source>
</evidence>
<dbReference type="Proteomes" id="UP000010798">
    <property type="component" value="Chromosome"/>
</dbReference>
<sequence length="206" mass="22898">MMGARRVVRLPLVAGLRDTFEIAFDDPTPPKKRNPRAVDVLITEAQIQDRVRELGRQIEADYHGKPLTIVAVLTGSLIFLADLIRQIELPHRVALLQASSYRGATTSAGVLNVNEAFLPEVSDRDVLLLDDILDTGHTLATLVGRMSMQGARSIRTAVLLRKIGRQEVHLEPDYCGFIIPDAFVIGYGLDYNDDYRHLPYVGILTP</sequence>
<dbReference type="EMBL" id="CP003364">
    <property type="protein sequence ID" value="AGA24768.1"/>
    <property type="molecule type" value="Genomic_DNA"/>
</dbReference>
<dbReference type="GO" id="GO:0006166">
    <property type="term" value="P:purine ribonucleoside salvage"/>
    <property type="evidence" value="ECO:0007669"/>
    <property type="project" value="UniProtKB-KW"/>
</dbReference>
<dbReference type="GO" id="GO:0046100">
    <property type="term" value="P:hypoxanthine metabolic process"/>
    <property type="evidence" value="ECO:0007669"/>
    <property type="project" value="TreeGrafter"/>
</dbReference>
<dbReference type="PANTHER" id="PTHR43340">
    <property type="entry name" value="HYPOXANTHINE-GUANINE PHOSPHORIBOSYLTRANSFERASE"/>
    <property type="match status" value="1"/>
</dbReference>
<keyword evidence="12 15" id="KW-0460">Magnesium</keyword>
<dbReference type="GO" id="GO:0032263">
    <property type="term" value="P:GMP salvage"/>
    <property type="evidence" value="ECO:0007669"/>
    <property type="project" value="TreeGrafter"/>
</dbReference>
<dbReference type="InterPro" id="IPR050408">
    <property type="entry name" value="HGPRT"/>
</dbReference>
<comment type="similarity">
    <text evidence="4 15">Belongs to the purine/pyrimidine phosphoribosyltransferase family.</text>
</comment>
<evidence type="ECO:0000313" key="18">
    <source>
        <dbReference type="Proteomes" id="UP000010798"/>
    </source>
</evidence>
<evidence type="ECO:0000256" key="3">
    <source>
        <dbReference type="ARBA" id="ARBA00004669"/>
    </source>
</evidence>
<comment type="catalytic activity">
    <reaction evidence="13">
        <text>GMP + diphosphate = guanine + 5-phospho-alpha-D-ribose 1-diphosphate</text>
        <dbReference type="Rhea" id="RHEA:25424"/>
        <dbReference type="ChEBI" id="CHEBI:16235"/>
        <dbReference type="ChEBI" id="CHEBI:33019"/>
        <dbReference type="ChEBI" id="CHEBI:58017"/>
        <dbReference type="ChEBI" id="CHEBI:58115"/>
        <dbReference type="EC" id="2.4.2.8"/>
    </reaction>
    <physiologicalReaction direction="right-to-left" evidence="13">
        <dbReference type="Rhea" id="RHEA:25426"/>
    </physiologicalReaction>
</comment>
<evidence type="ECO:0000256" key="9">
    <source>
        <dbReference type="ARBA" id="ARBA00022723"/>
    </source>
</evidence>
<dbReference type="STRING" id="886293.Sinac_0325"/>
<dbReference type="InterPro" id="IPR000836">
    <property type="entry name" value="PRTase_dom"/>
</dbReference>
<dbReference type="GO" id="GO:0006178">
    <property type="term" value="P:guanine salvage"/>
    <property type="evidence" value="ECO:0007669"/>
    <property type="project" value="TreeGrafter"/>
</dbReference>
<dbReference type="Pfam" id="PF00156">
    <property type="entry name" value="Pribosyltran"/>
    <property type="match status" value="1"/>
</dbReference>